<gene>
    <name evidence="3" type="ORF">GCM10011358_00040</name>
</gene>
<dbReference type="PANTHER" id="PTHR35372:SF2">
    <property type="entry name" value="SF3 HELICASE DOMAIN-CONTAINING PROTEIN"/>
    <property type="match status" value="1"/>
</dbReference>
<evidence type="ECO:0000313" key="3">
    <source>
        <dbReference type="EMBL" id="GGD19447.1"/>
    </source>
</evidence>
<dbReference type="Pfam" id="PF09250">
    <property type="entry name" value="Prim-Pol"/>
    <property type="match status" value="1"/>
</dbReference>
<evidence type="ECO:0000259" key="2">
    <source>
        <dbReference type="SMART" id="SM00943"/>
    </source>
</evidence>
<accession>A0ABQ1Q8U7</accession>
<dbReference type="Proteomes" id="UP000617355">
    <property type="component" value="Unassembled WGS sequence"/>
</dbReference>
<name>A0ABQ1Q8U7_9RHOB</name>
<dbReference type="InterPro" id="IPR015330">
    <property type="entry name" value="DNA_primase/pol_bifunc_N"/>
</dbReference>
<keyword evidence="1" id="KW-0378">Hydrolase</keyword>
<comment type="caution">
    <text evidence="3">The sequence shown here is derived from an EMBL/GenBank/DDBJ whole genome shotgun (WGS) entry which is preliminary data.</text>
</comment>
<evidence type="ECO:0000256" key="1">
    <source>
        <dbReference type="ARBA" id="ARBA00022801"/>
    </source>
</evidence>
<dbReference type="RefSeq" id="WP_188525565.1">
    <property type="nucleotide sequence ID" value="NZ_BMGI01000001.1"/>
</dbReference>
<dbReference type="PANTHER" id="PTHR35372">
    <property type="entry name" value="ATP BINDING PROTEIN-RELATED"/>
    <property type="match status" value="1"/>
</dbReference>
<feature type="domain" description="DNA primase/polymerase bifunctional N-terminal" evidence="2">
    <location>
        <begin position="7"/>
        <end position="172"/>
    </location>
</feature>
<organism evidence="3 4">
    <name type="scientific">Sinisalibacter lacisalsi</name>
    <dbReference type="NCBI Taxonomy" id="1526570"/>
    <lineage>
        <taxon>Bacteria</taxon>
        <taxon>Pseudomonadati</taxon>
        <taxon>Pseudomonadota</taxon>
        <taxon>Alphaproteobacteria</taxon>
        <taxon>Rhodobacterales</taxon>
        <taxon>Roseobacteraceae</taxon>
        <taxon>Sinisalibacter</taxon>
    </lineage>
</organism>
<dbReference type="EMBL" id="BMGI01000001">
    <property type="protein sequence ID" value="GGD19447.1"/>
    <property type="molecule type" value="Genomic_DNA"/>
</dbReference>
<dbReference type="InterPro" id="IPR051620">
    <property type="entry name" value="ORF904-like_C"/>
</dbReference>
<reference evidence="4" key="1">
    <citation type="journal article" date="2019" name="Int. J. Syst. Evol. Microbiol.">
        <title>The Global Catalogue of Microorganisms (GCM) 10K type strain sequencing project: providing services to taxonomists for standard genome sequencing and annotation.</title>
        <authorList>
            <consortium name="The Broad Institute Genomics Platform"/>
            <consortium name="The Broad Institute Genome Sequencing Center for Infectious Disease"/>
            <person name="Wu L."/>
            <person name="Ma J."/>
        </authorList>
    </citation>
    <scope>NUCLEOTIDE SEQUENCE [LARGE SCALE GENOMIC DNA]</scope>
    <source>
        <strain evidence="4">CGMCC 1.12922</strain>
    </source>
</reference>
<dbReference type="SUPFAM" id="SSF56747">
    <property type="entry name" value="Prim-pol domain"/>
    <property type="match status" value="1"/>
</dbReference>
<sequence>MTMLDHALEYAARGWAVFPVHGIVDGICTCGQADCSSAGKHPLGGRGLKDATTDLNAINEWWSNYPGANIGIATGPISGLFVVDVDDGPSKTGFVSLQTLEAEHGQLPRDVCVRTGSGGLHIYLMNPQINVRNSAGKLGENIDIRGDGGYVVAPPSHHVSGNLYAWEEPHVA</sequence>
<keyword evidence="4" id="KW-1185">Reference proteome</keyword>
<proteinExistence type="predicted"/>
<protein>
    <recommendedName>
        <fullName evidence="2">DNA primase/polymerase bifunctional N-terminal domain-containing protein</fullName>
    </recommendedName>
</protein>
<evidence type="ECO:0000313" key="4">
    <source>
        <dbReference type="Proteomes" id="UP000617355"/>
    </source>
</evidence>
<dbReference type="SMART" id="SM00943">
    <property type="entry name" value="Prim-Pol"/>
    <property type="match status" value="1"/>
</dbReference>
<dbReference type="CDD" id="cd04859">
    <property type="entry name" value="Prim_Pol"/>
    <property type="match status" value="1"/>
</dbReference>